<comment type="caution">
    <text evidence="1">The sequence shown here is derived from an EMBL/GenBank/DDBJ whole genome shotgun (WGS) entry which is preliminary data.</text>
</comment>
<name>A0A9J6CX64_RHIMP</name>
<evidence type="ECO:0000313" key="2">
    <source>
        <dbReference type="Proteomes" id="UP000821866"/>
    </source>
</evidence>
<organism evidence="1 2">
    <name type="scientific">Rhipicephalus microplus</name>
    <name type="common">Cattle tick</name>
    <name type="synonym">Boophilus microplus</name>
    <dbReference type="NCBI Taxonomy" id="6941"/>
    <lineage>
        <taxon>Eukaryota</taxon>
        <taxon>Metazoa</taxon>
        <taxon>Ecdysozoa</taxon>
        <taxon>Arthropoda</taxon>
        <taxon>Chelicerata</taxon>
        <taxon>Arachnida</taxon>
        <taxon>Acari</taxon>
        <taxon>Parasitiformes</taxon>
        <taxon>Ixodida</taxon>
        <taxon>Ixodoidea</taxon>
        <taxon>Ixodidae</taxon>
        <taxon>Rhipicephalinae</taxon>
        <taxon>Rhipicephalus</taxon>
        <taxon>Boophilus</taxon>
    </lineage>
</organism>
<protein>
    <submittedName>
        <fullName evidence="1">Uncharacterized protein</fullName>
    </submittedName>
</protein>
<reference evidence="1" key="2">
    <citation type="submission" date="2021-09" db="EMBL/GenBank/DDBJ databases">
        <authorList>
            <person name="Jia N."/>
            <person name="Wang J."/>
            <person name="Shi W."/>
            <person name="Du L."/>
            <person name="Sun Y."/>
            <person name="Zhan W."/>
            <person name="Jiang J."/>
            <person name="Wang Q."/>
            <person name="Zhang B."/>
            <person name="Ji P."/>
            <person name="Sakyi L.B."/>
            <person name="Cui X."/>
            <person name="Yuan T."/>
            <person name="Jiang B."/>
            <person name="Yang W."/>
            <person name="Lam T.T.-Y."/>
            <person name="Chang Q."/>
            <person name="Ding S."/>
            <person name="Wang X."/>
            <person name="Zhu J."/>
            <person name="Ruan X."/>
            <person name="Zhao L."/>
            <person name="Wei J."/>
            <person name="Que T."/>
            <person name="Du C."/>
            <person name="Cheng J."/>
            <person name="Dai P."/>
            <person name="Han X."/>
            <person name="Huang E."/>
            <person name="Gao Y."/>
            <person name="Liu J."/>
            <person name="Shao H."/>
            <person name="Ye R."/>
            <person name="Li L."/>
            <person name="Wei W."/>
            <person name="Wang X."/>
            <person name="Wang C."/>
            <person name="Huo Q."/>
            <person name="Li W."/>
            <person name="Guo W."/>
            <person name="Chen H."/>
            <person name="Chen S."/>
            <person name="Zhou L."/>
            <person name="Zhou L."/>
            <person name="Ni X."/>
            <person name="Tian J."/>
            <person name="Zhou Y."/>
            <person name="Sheng Y."/>
            <person name="Liu T."/>
            <person name="Pan Y."/>
            <person name="Xia L."/>
            <person name="Li J."/>
            <person name="Zhao F."/>
            <person name="Cao W."/>
        </authorList>
    </citation>
    <scope>NUCLEOTIDE SEQUENCE</scope>
    <source>
        <strain evidence="1">Rmic-2018</strain>
        <tissue evidence="1">Larvae</tissue>
    </source>
</reference>
<dbReference type="Proteomes" id="UP000821866">
    <property type="component" value="Unassembled WGS sequence"/>
</dbReference>
<sequence>MPCLSFAQTLLSCPDVAEIRVNYRHNIVALNVTIRECLKMLVAISVLQCIPLIAKEPEDHRTSTGYCMASTETQRRRPCCLAFCSQCLCCWPPGRAARTPYSSETLFPQNMRRCSVCTSLYDRPGPNHSSVGSVASFAMSRNAAAGLKAAIRCGRTHPRVRDFPKTRPRCVN</sequence>
<proteinExistence type="predicted"/>
<keyword evidence="2" id="KW-1185">Reference proteome</keyword>
<accession>A0A9J6CX64</accession>
<reference evidence="1" key="1">
    <citation type="journal article" date="2020" name="Cell">
        <title>Large-Scale Comparative Analyses of Tick Genomes Elucidate Their Genetic Diversity and Vector Capacities.</title>
        <authorList>
            <consortium name="Tick Genome and Microbiome Consortium (TIGMIC)"/>
            <person name="Jia N."/>
            <person name="Wang J."/>
            <person name="Shi W."/>
            <person name="Du L."/>
            <person name="Sun Y."/>
            <person name="Zhan W."/>
            <person name="Jiang J.F."/>
            <person name="Wang Q."/>
            <person name="Zhang B."/>
            <person name="Ji P."/>
            <person name="Bell-Sakyi L."/>
            <person name="Cui X.M."/>
            <person name="Yuan T.T."/>
            <person name="Jiang B.G."/>
            <person name="Yang W.F."/>
            <person name="Lam T.T."/>
            <person name="Chang Q.C."/>
            <person name="Ding S.J."/>
            <person name="Wang X.J."/>
            <person name="Zhu J.G."/>
            <person name="Ruan X.D."/>
            <person name="Zhao L."/>
            <person name="Wei J.T."/>
            <person name="Ye R.Z."/>
            <person name="Que T.C."/>
            <person name="Du C.H."/>
            <person name="Zhou Y.H."/>
            <person name="Cheng J.X."/>
            <person name="Dai P.F."/>
            <person name="Guo W.B."/>
            <person name="Han X.H."/>
            <person name="Huang E.J."/>
            <person name="Li L.F."/>
            <person name="Wei W."/>
            <person name="Gao Y.C."/>
            <person name="Liu J.Z."/>
            <person name="Shao H.Z."/>
            <person name="Wang X."/>
            <person name="Wang C.C."/>
            <person name="Yang T.C."/>
            <person name="Huo Q.B."/>
            <person name="Li W."/>
            <person name="Chen H.Y."/>
            <person name="Chen S.E."/>
            <person name="Zhou L.G."/>
            <person name="Ni X.B."/>
            <person name="Tian J.H."/>
            <person name="Sheng Y."/>
            <person name="Liu T."/>
            <person name="Pan Y.S."/>
            <person name="Xia L.Y."/>
            <person name="Li J."/>
            <person name="Zhao F."/>
            <person name="Cao W.C."/>
        </authorList>
    </citation>
    <scope>NUCLEOTIDE SEQUENCE</scope>
    <source>
        <strain evidence="1">Rmic-2018</strain>
    </source>
</reference>
<dbReference type="AlphaFoldDB" id="A0A9J6CX64"/>
<evidence type="ECO:0000313" key="1">
    <source>
        <dbReference type="EMBL" id="KAH7950583.1"/>
    </source>
</evidence>
<dbReference type="EMBL" id="JABSTU010005088">
    <property type="protein sequence ID" value="KAH7950583.1"/>
    <property type="molecule type" value="Genomic_DNA"/>
</dbReference>
<gene>
    <name evidence="1" type="ORF">HPB51_028384</name>
</gene>